<comment type="caution">
    <text evidence="2">The sequence shown here is derived from an EMBL/GenBank/DDBJ whole genome shotgun (WGS) entry which is preliminary data.</text>
</comment>
<dbReference type="eggNOG" id="ENOG502ZDI8">
    <property type="taxonomic scope" value="Bacteria"/>
</dbReference>
<feature type="transmembrane region" description="Helical" evidence="1">
    <location>
        <begin position="184"/>
        <end position="206"/>
    </location>
</feature>
<dbReference type="EMBL" id="AEEI01000005">
    <property type="protein sequence ID" value="EFM02904.1"/>
    <property type="molecule type" value="Genomic_DNA"/>
</dbReference>
<evidence type="ECO:0000256" key="1">
    <source>
        <dbReference type="SAM" id="Phobius"/>
    </source>
</evidence>
<name>E0NPQ0_9BACT</name>
<feature type="transmembrane region" description="Helical" evidence="1">
    <location>
        <begin position="146"/>
        <end position="164"/>
    </location>
</feature>
<dbReference type="Proteomes" id="UP000004394">
    <property type="component" value="Unassembled WGS sequence"/>
</dbReference>
<keyword evidence="1" id="KW-0812">Transmembrane</keyword>
<feature type="transmembrane region" description="Helical" evidence="1">
    <location>
        <begin position="258"/>
        <end position="276"/>
    </location>
</feature>
<feature type="transmembrane region" description="Helical" evidence="1">
    <location>
        <begin position="282"/>
        <end position="301"/>
    </location>
</feature>
<dbReference type="PROSITE" id="PS51257">
    <property type="entry name" value="PROKAR_LIPOPROTEIN"/>
    <property type="match status" value="1"/>
</dbReference>
<evidence type="ECO:0000313" key="2">
    <source>
        <dbReference type="EMBL" id="EFM02904.1"/>
    </source>
</evidence>
<organism evidence="2 3">
    <name type="scientific">Hoylesella marshii DSM 16973 = JCM 13450</name>
    <dbReference type="NCBI Taxonomy" id="862515"/>
    <lineage>
        <taxon>Bacteria</taxon>
        <taxon>Pseudomonadati</taxon>
        <taxon>Bacteroidota</taxon>
        <taxon>Bacteroidia</taxon>
        <taxon>Bacteroidales</taxon>
        <taxon>Prevotellaceae</taxon>
        <taxon>Hoylesella</taxon>
    </lineage>
</organism>
<dbReference type="BioCyc" id="PMAR862515-HMP:GMOO-157-MONOMER"/>
<reference evidence="2" key="1">
    <citation type="submission" date="2010-07" db="EMBL/GenBank/DDBJ databases">
        <authorList>
            <person name="Muzny D."/>
            <person name="Qin X."/>
            <person name="Deng J."/>
            <person name="Jiang H."/>
            <person name="Liu Y."/>
            <person name="Qu J."/>
            <person name="Song X.-Z."/>
            <person name="Zhang L."/>
            <person name="Thornton R."/>
            <person name="Coyle M."/>
            <person name="Francisco L."/>
            <person name="Jackson L."/>
            <person name="Javaid M."/>
            <person name="Korchina V."/>
            <person name="Kovar C."/>
            <person name="Mata R."/>
            <person name="Mathew T."/>
            <person name="Ngo R."/>
            <person name="Nguyen L."/>
            <person name="Nguyen N."/>
            <person name="Okwuonu G."/>
            <person name="Ongeri F."/>
            <person name="Pham C."/>
            <person name="Simmons D."/>
            <person name="Wilczek-Boney K."/>
            <person name="Hale W."/>
            <person name="Jakkamsetti A."/>
            <person name="Pham P."/>
            <person name="Ruth R."/>
            <person name="San Lucas F."/>
            <person name="Warren J."/>
            <person name="Zhang J."/>
            <person name="Zhao Z."/>
            <person name="Zhou C."/>
            <person name="Zhu D."/>
            <person name="Lee S."/>
            <person name="Bess C."/>
            <person name="Blankenburg K."/>
            <person name="Forbes L."/>
            <person name="Fu Q."/>
            <person name="Gubbala S."/>
            <person name="Hirani K."/>
            <person name="Jayaseelan J.C."/>
            <person name="Lara F."/>
            <person name="Munidasa M."/>
            <person name="Palculict T."/>
            <person name="Patil S."/>
            <person name="Pu L.-L."/>
            <person name="Saada N."/>
            <person name="Tang L."/>
            <person name="Weissenberger G."/>
            <person name="Zhu Y."/>
            <person name="Hemphill L."/>
            <person name="Shang Y."/>
            <person name="Youmans B."/>
            <person name="Ayvaz T."/>
            <person name="Ross M."/>
            <person name="Santibanez J."/>
            <person name="Aqrawi P."/>
            <person name="Gross S."/>
            <person name="Joshi V."/>
            <person name="Fowler G."/>
            <person name="Nazareth L."/>
            <person name="Reid J."/>
            <person name="Worley K."/>
            <person name="Petrosino J."/>
            <person name="Highlander S."/>
            <person name="Gibbs R."/>
        </authorList>
    </citation>
    <scope>NUCLEOTIDE SEQUENCE [LARGE SCALE GENOMIC DNA]</scope>
    <source>
        <strain evidence="2">DSM 16973</strain>
    </source>
</reference>
<feature type="transmembrane region" description="Helical" evidence="1">
    <location>
        <begin position="226"/>
        <end position="246"/>
    </location>
</feature>
<evidence type="ECO:0008006" key="4">
    <source>
        <dbReference type="Google" id="ProtNLM"/>
    </source>
</evidence>
<keyword evidence="1" id="KW-0472">Membrane</keyword>
<dbReference type="HOGENOM" id="CLU_062007_0_0_10"/>
<gene>
    <name evidence="2" type="ORF">HMPREF0658_0151</name>
</gene>
<keyword evidence="1" id="KW-1133">Transmembrane helix</keyword>
<dbReference type="RefSeq" id="WP_006947832.1">
    <property type="nucleotide sequence ID" value="NZ_BAJI01000032.1"/>
</dbReference>
<sequence length="331" mass="37290">MYRNLNLSSILPAVLWGMLLTACYHEHSPKSKASTAELADDSLTFAKTHHYTNNYNFVVKADSLVLFSQQPEEINSGLATDSIVVPKHAHLVVADIRIMPNDKTDSVWIQLAKDQYTFGWTQESRLLPAVVPDDPISQFISTFSDTHLLIFLVVICIIAAAYLIRTLLRRNAHLVHINDIDSFYPALLALTVATAATFYASIQLFAPDTWRHFYYHPTLNPFSVPPLLSIFLCSVWAILILAVAVVDVVHNRLPWGEAVLYLFGLIGVCAINYIVFSITTLYYVGYTLLAIYFFFAIHHYYRSHRPTLLCGRCGRRIPSRGICPHCGAVNN</sequence>
<accession>E0NPQ0</accession>
<keyword evidence="3" id="KW-1185">Reference proteome</keyword>
<dbReference type="OrthoDB" id="1033808at2"/>
<proteinExistence type="predicted"/>
<evidence type="ECO:0000313" key="3">
    <source>
        <dbReference type="Proteomes" id="UP000004394"/>
    </source>
</evidence>
<dbReference type="AlphaFoldDB" id="E0NPQ0"/>
<protein>
    <recommendedName>
        <fullName evidence="4">Beta-carotene 15,15'-monooxygenase</fullName>
    </recommendedName>
</protein>